<dbReference type="Gene3D" id="2.40.128.620">
    <property type="match status" value="1"/>
</dbReference>
<dbReference type="PROSITE" id="PS50068">
    <property type="entry name" value="LDLRA_2"/>
    <property type="match status" value="1"/>
</dbReference>
<dbReference type="SUPFAM" id="SSF57424">
    <property type="entry name" value="LDL receptor-like module"/>
    <property type="match status" value="1"/>
</dbReference>
<sequence length="252" mass="28493">MWRLLILSALVGLILADEPQGTSPISRLFAEQLDPRLAANGLRLIGLERKLKALKARLHEAEKIDPEGFIKELDARVSHVEGTHCAKKEFQCGGYDQECISDLFVCDGHKDCHNGHDEAEDVCDTSPVKPGNIFSGTSHWHDCLLRSDHVTRVVIKGTIRRNYFKSRIWVRAQIESDLIHDGKKELSDFDSKGYYNFANRRLVLIPIAQDDKHLSVICDFDRGDSRRASCHRVLEGTLHECANLSVHLQGHH</sequence>
<dbReference type="Pfam" id="PF16915">
    <property type="entry name" value="Eryth_link_C"/>
    <property type="match status" value="1"/>
</dbReference>
<name>A0A0P4VEY7_9ANNE</name>
<dbReference type="InterPro" id="IPR036055">
    <property type="entry name" value="LDL_receptor-like_sf"/>
</dbReference>
<evidence type="ECO:0000256" key="2">
    <source>
        <dbReference type="PROSITE-ProRule" id="PRU00124"/>
    </source>
</evidence>
<feature type="signal peptide" evidence="3">
    <location>
        <begin position="1"/>
        <end position="16"/>
    </location>
</feature>
<organism evidence="5">
    <name type="scientific">Glossoscolex paulistus</name>
    <dbReference type="NCBI Taxonomy" id="1046353"/>
    <lineage>
        <taxon>Eukaryota</taxon>
        <taxon>Metazoa</taxon>
        <taxon>Spiralia</taxon>
        <taxon>Lophotrochozoa</taxon>
        <taxon>Annelida</taxon>
        <taxon>Clitellata</taxon>
        <taxon>Oligochaeta</taxon>
        <taxon>Crassiclitellata</taxon>
        <taxon>Lumbricina</taxon>
        <taxon>Glossoscolecidae</taxon>
        <taxon>Glossoscolex</taxon>
    </lineage>
</organism>
<dbReference type="CDD" id="cd00112">
    <property type="entry name" value="LDLa"/>
    <property type="match status" value="1"/>
</dbReference>
<dbReference type="AlphaFoldDB" id="A0A0P4VEY7"/>
<gene>
    <name evidence="5" type="primary">HgBp</name>
</gene>
<protein>
    <submittedName>
        <fullName evidence="5">Linker l2</fullName>
    </submittedName>
</protein>
<dbReference type="Gene3D" id="6.10.250.1530">
    <property type="match status" value="1"/>
</dbReference>
<dbReference type="SUPFAM" id="SSF144276">
    <property type="entry name" value="Heterotrimerisation domain of extracellular hemoglobin linker subunits"/>
    <property type="match status" value="1"/>
</dbReference>
<dbReference type="SUPFAM" id="SSF141480">
    <property type="entry name" value="Extracellular hemoglobin linker subunit, receptor domain"/>
    <property type="match status" value="1"/>
</dbReference>
<dbReference type="InterPro" id="IPR037246">
    <property type="entry name" value="Extrac_hemoglob_link_heterodim"/>
</dbReference>
<evidence type="ECO:0000256" key="3">
    <source>
        <dbReference type="SAM" id="SignalP"/>
    </source>
</evidence>
<reference evidence="5" key="1">
    <citation type="submission" date="2014-07" db="EMBL/GenBank/DDBJ databases">
        <title>The Crystallographic structure of the giant hemoglobin from Glossoscolex paulistus at 3.2 A resolution.</title>
        <authorList>
            <person name="Bachega J.F.R."/>
            <person name="Maluf F.V."/>
            <person name="Babak A."/>
            <person name="Pereira H.D."/>
            <person name="Carazzolle M.F."/>
            <person name="Orville A."/>
            <person name="Tabak M."/>
            <person name="Garratt R.C."/>
            <person name="Horjales E.R."/>
        </authorList>
    </citation>
    <scope>NUCLEOTIDE SEQUENCE</scope>
    <source>
        <tissue evidence="5">Whole organism</tissue>
    </source>
</reference>
<keyword evidence="1" id="KW-1015">Disulfide bond</keyword>
<evidence type="ECO:0000259" key="4">
    <source>
        <dbReference type="Pfam" id="PF16915"/>
    </source>
</evidence>
<keyword evidence="3" id="KW-0732">Signal</keyword>
<evidence type="ECO:0000313" key="5">
    <source>
        <dbReference type="EMBL" id="JAI52354.1"/>
    </source>
</evidence>
<dbReference type="InterPro" id="IPR036153">
    <property type="entry name" value="Eryth_link_C_sf"/>
</dbReference>
<feature type="chain" id="PRO_5006069833" evidence="3">
    <location>
        <begin position="17"/>
        <end position="252"/>
    </location>
</feature>
<evidence type="ECO:0000256" key="1">
    <source>
        <dbReference type="ARBA" id="ARBA00023157"/>
    </source>
</evidence>
<dbReference type="SMART" id="SM00192">
    <property type="entry name" value="LDLa"/>
    <property type="match status" value="1"/>
</dbReference>
<dbReference type="CDD" id="cd11673">
    <property type="entry name" value="hemoglobin_linker_C"/>
    <property type="match status" value="1"/>
</dbReference>
<accession>A0A0P4VEY7</accession>
<dbReference type="InterPro" id="IPR002172">
    <property type="entry name" value="LDrepeatLR_classA_rpt"/>
</dbReference>
<dbReference type="InterPro" id="IPR031639">
    <property type="entry name" value="Eryth_link_C"/>
</dbReference>
<dbReference type="EMBL" id="GBIL01090089">
    <property type="protein sequence ID" value="JAI52354.1"/>
    <property type="molecule type" value="Transcribed_RNA"/>
</dbReference>
<proteinExistence type="predicted"/>
<comment type="caution">
    <text evidence="2">Lacks conserved residue(s) required for the propagation of feature annotation.</text>
</comment>
<feature type="domain" description="Annelid erythrocruorin linker subunit C-terminal" evidence="4">
    <location>
        <begin position="127"/>
        <end position="247"/>
    </location>
</feature>
<dbReference type="Pfam" id="PF00057">
    <property type="entry name" value="Ldl_recept_a"/>
    <property type="match status" value="1"/>
</dbReference>